<feature type="domain" description="HTH cro/C1-type" evidence="1">
    <location>
        <begin position="35"/>
        <end position="85"/>
    </location>
</feature>
<sequence>MQSFQFEIDEQSACAARFISRVRRELVDAFLTEKNERGLTQNEIAERLGVNASMISRQLSGETNLTLRSVAELAWAMGYGDIAFKLEKAERDDRRNYASAATHVVSFGDLGAIGAEETTTVSSGPTTFLQGHTE</sequence>
<comment type="caution">
    <text evidence="2">The sequence shown here is derived from an EMBL/GenBank/DDBJ whole genome shotgun (WGS) entry which is preliminary data.</text>
</comment>
<organism evidence="2 4">
    <name type="scientific">Saliniramus fredricksonii</name>
    <dbReference type="NCBI Taxonomy" id="1653334"/>
    <lineage>
        <taxon>Bacteria</taxon>
        <taxon>Pseudomonadati</taxon>
        <taxon>Pseudomonadota</taxon>
        <taxon>Alphaproteobacteria</taxon>
        <taxon>Hyphomicrobiales</taxon>
        <taxon>Salinarimonadaceae</taxon>
        <taxon>Saliniramus</taxon>
    </lineage>
</organism>
<protein>
    <submittedName>
        <fullName evidence="2">DNA-directed RNA polymerase specialized sigma subunit, sigma54-like protein</fullName>
    </submittedName>
    <submittedName>
        <fullName evidence="3">Helix-turn-helix</fullName>
    </submittedName>
</protein>
<dbReference type="GO" id="GO:0000428">
    <property type="term" value="C:DNA-directed RNA polymerase complex"/>
    <property type="evidence" value="ECO:0007669"/>
    <property type="project" value="UniProtKB-KW"/>
</dbReference>
<dbReference type="Proteomes" id="UP000182800">
    <property type="component" value="Unassembled WGS sequence"/>
</dbReference>
<dbReference type="Gene3D" id="1.10.260.40">
    <property type="entry name" value="lambda repressor-like DNA-binding domains"/>
    <property type="match status" value="1"/>
</dbReference>
<evidence type="ECO:0000313" key="3">
    <source>
        <dbReference type="EMBL" id="SCC81925.1"/>
    </source>
</evidence>
<keyword evidence="2" id="KW-0804">Transcription</keyword>
<dbReference type="PROSITE" id="PS50943">
    <property type="entry name" value="HTH_CROC1"/>
    <property type="match status" value="1"/>
</dbReference>
<keyword evidence="5" id="KW-1185">Reference proteome</keyword>
<accession>A0A0P7X762</accession>
<keyword evidence="2" id="KW-0240">DNA-directed RNA polymerase</keyword>
<evidence type="ECO:0000313" key="5">
    <source>
        <dbReference type="Proteomes" id="UP000182800"/>
    </source>
</evidence>
<evidence type="ECO:0000259" key="1">
    <source>
        <dbReference type="PROSITE" id="PS50943"/>
    </source>
</evidence>
<dbReference type="InterPro" id="IPR010982">
    <property type="entry name" value="Lambda_DNA-bd_dom_sf"/>
</dbReference>
<dbReference type="Pfam" id="PF01381">
    <property type="entry name" value="HTH_3"/>
    <property type="match status" value="1"/>
</dbReference>
<dbReference type="InterPro" id="IPR001387">
    <property type="entry name" value="Cro/C1-type_HTH"/>
</dbReference>
<name>A0A0P7X762_9HYPH</name>
<reference evidence="3 5" key="2">
    <citation type="submission" date="2016-08" db="EMBL/GenBank/DDBJ databases">
        <authorList>
            <person name="Varghese N."/>
            <person name="Submissions Spin"/>
        </authorList>
    </citation>
    <scope>NUCLEOTIDE SEQUENCE [LARGE SCALE GENOMIC DNA]</scope>
    <source>
        <strain evidence="3 5">HL-109</strain>
    </source>
</reference>
<proteinExistence type="predicted"/>
<dbReference type="EMBL" id="FMBM01000002">
    <property type="protein sequence ID" value="SCC81925.1"/>
    <property type="molecule type" value="Genomic_DNA"/>
</dbReference>
<dbReference type="STRING" id="1653334.GA0071312_2896"/>
<gene>
    <name evidence="3" type="ORF">GA0071312_2896</name>
    <name evidence="2" type="ORF">HLUCCO17_08460</name>
</gene>
<dbReference type="Proteomes" id="UP000050497">
    <property type="component" value="Unassembled WGS sequence"/>
</dbReference>
<evidence type="ECO:0000313" key="2">
    <source>
        <dbReference type="EMBL" id="KPQ10932.1"/>
    </source>
</evidence>
<dbReference type="AlphaFoldDB" id="A0A0P7X762"/>
<reference evidence="2 4" key="1">
    <citation type="submission" date="2015-09" db="EMBL/GenBank/DDBJ databases">
        <title>Identification and resolution of microdiversity through metagenomic sequencing of parallel consortia.</title>
        <authorList>
            <person name="Nelson W.C."/>
            <person name="Romine M.F."/>
            <person name="Lindemann S.R."/>
        </authorList>
    </citation>
    <scope>NUCLEOTIDE SEQUENCE [LARGE SCALE GENOMIC DNA]</scope>
    <source>
        <strain evidence="2">HL-109</strain>
    </source>
</reference>
<dbReference type="CDD" id="cd00093">
    <property type="entry name" value="HTH_XRE"/>
    <property type="match status" value="1"/>
</dbReference>
<dbReference type="SMART" id="SM00530">
    <property type="entry name" value="HTH_XRE"/>
    <property type="match status" value="1"/>
</dbReference>
<dbReference type="EMBL" id="LJSX01000011">
    <property type="protein sequence ID" value="KPQ10932.1"/>
    <property type="molecule type" value="Genomic_DNA"/>
</dbReference>
<evidence type="ECO:0000313" key="4">
    <source>
        <dbReference type="Proteomes" id="UP000050497"/>
    </source>
</evidence>
<dbReference type="SUPFAM" id="SSF47413">
    <property type="entry name" value="lambda repressor-like DNA-binding domains"/>
    <property type="match status" value="1"/>
</dbReference>
<dbReference type="GO" id="GO:0003677">
    <property type="term" value="F:DNA binding"/>
    <property type="evidence" value="ECO:0007669"/>
    <property type="project" value="InterPro"/>
</dbReference>